<evidence type="ECO:0000313" key="4">
    <source>
        <dbReference type="Proteomes" id="UP000617555"/>
    </source>
</evidence>
<keyword evidence="1" id="KW-0175">Coiled coil</keyword>
<dbReference type="EMBL" id="BMII01000038">
    <property type="protein sequence ID" value="GGB72891.1"/>
    <property type="molecule type" value="Genomic_DNA"/>
</dbReference>
<comment type="caution">
    <text evidence="3">The sequence shown here is derived from an EMBL/GenBank/DDBJ whole genome shotgun (WGS) entry which is preliminary data.</text>
</comment>
<dbReference type="Proteomes" id="UP000617555">
    <property type="component" value="Unassembled WGS sequence"/>
</dbReference>
<dbReference type="PROSITE" id="PS51257">
    <property type="entry name" value="PROKAR_LIPOPROTEIN"/>
    <property type="match status" value="1"/>
</dbReference>
<accession>A0ABQ1JNM5</accession>
<reference evidence="4" key="1">
    <citation type="journal article" date="2019" name="Int. J. Syst. Evol. Microbiol.">
        <title>The Global Catalogue of Microorganisms (GCM) 10K type strain sequencing project: providing services to taxonomists for standard genome sequencing and annotation.</title>
        <authorList>
            <consortium name="The Broad Institute Genomics Platform"/>
            <consortium name="The Broad Institute Genome Sequencing Center for Infectious Disease"/>
            <person name="Wu L."/>
            <person name="Ma J."/>
        </authorList>
    </citation>
    <scope>NUCLEOTIDE SEQUENCE [LARGE SCALE GENOMIC DNA]</scope>
    <source>
        <strain evidence="4">CGMCC 1.15339</strain>
    </source>
</reference>
<dbReference type="InterPro" id="IPR052022">
    <property type="entry name" value="26kDa_periplasmic_antigen"/>
</dbReference>
<dbReference type="Gene3D" id="3.30.110.170">
    <property type="entry name" value="Protein of unknown function (DUF541), domain 1"/>
    <property type="match status" value="1"/>
</dbReference>
<sequence length="243" mass="26575">MKIFMGMFLIAFSLSCLANSSLPPNRHVAVQGKAKLTAIPDIATLKFEVRNIDKNALNAKQKVDEIVNGLLNGLHKFSIKEQAVTASNLLTEPHIRYGDNDEEVIDGFVATRTINLTVSDLNLLNDVINFALSVGINEIEDIQMSSSQIEQLMEKANQLAVQNAKEKGASLAKAFRATLGDIYSINSNNNSAGYNYVSHYGLERITVTGSRVDPDDLTPGRYLQASMSVAADIDVVFDLIVEK</sequence>
<dbReference type="RefSeq" id="WP_188740745.1">
    <property type="nucleotide sequence ID" value="NZ_BMII01000038.1"/>
</dbReference>
<dbReference type="Gene3D" id="3.30.70.2970">
    <property type="entry name" value="Protein of unknown function (DUF541), domain 2"/>
    <property type="match status" value="1"/>
</dbReference>
<keyword evidence="4" id="KW-1185">Reference proteome</keyword>
<proteinExistence type="predicted"/>
<protein>
    <submittedName>
        <fullName evidence="3">Oxidative stress defense protein</fullName>
    </submittedName>
</protein>
<evidence type="ECO:0000256" key="2">
    <source>
        <dbReference type="SAM" id="SignalP"/>
    </source>
</evidence>
<organism evidence="3 4">
    <name type="scientific">Shewanella inventionis</name>
    <dbReference type="NCBI Taxonomy" id="1738770"/>
    <lineage>
        <taxon>Bacteria</taxon>
        <taxon>Pseudomonadati</taxon>
        <taxon>Pseudomonadota</taxon>
        <taxon>Gammaproteobacteria</taxon>
        <taxon>Alteromonadales</taxon>
        <taxon>Shewanellaceae</taxon>
        <taxon>Shewanella</taxon>
    </lineage>
</organism>
<feature type="coiled-coil region" evidence="1">
    <location>
        <begin position="142"/>
        <end position="169"/>
    </location>
</feature>
<keyword evidence="2" id="KW-0732">Signal</keyword>
<feature type="signal peptide" evidence="2">
    <location>
        <begin position="1"/>
        <end position="18"/>
    </location>
</feature>
<gene>
    <name evidence="3" type="ORF">GCM10011607_36700</name>
</gene>
<feature type="chain" id="PRO_5047085284" evidence="2">
    <location>
        <begin position="19"/>
        <end position="243"/>
    </location>
</feature>
<evidence type="ECO:0000313" key="3">
    <source>
        <dbReference type="EMBL" id="GGB72891.1"/>
    </source>
</evidence>
<name>A0ABQ1JNM5_9GAMM</name>
<dbReference type="PANTHER" id="PTHR34387:SF2">
    <property type="entry name" value="SLR1258 PROTEIN"/>
    <property type="match status" value="1"/>
</dbReference>
<evidence type="ECO:0000256" key="1">
    <source>
        <dbReference type="SAM" id="Coils"/>
    </source>
</evidence>
<dbReference type="InterPro" id="IPR007497">
    <property type="entry name" value="SIMPL/DUF541"/>
</dbReference>
<dbReference type="Pfam" id="PF04402">
    <property type="entry name" value="SIMPL"/>
    <property type="match status" value="1"/>
</dbReference>
<dbReference type="PANTHER" id="PTHR34387">
    <property type="entry name" value="SLR1258 PROTEIN"/>
    <property type="match status" value="1"/>
</dbReference>